<dbReference type="Gene3D" id="3.40.50.300">
    <property type="entry name" value="P-loop containing nucleotide triphosphate hydrolases"/>
    <property type="match status" value="1"/>
</dbReference>
<dbReference type="GO" id="GO:0016301">
    <property type="term" value="F:kinase activity"/>
    <property type="evidence" value="ECO:0007669"/>
    <property type="project" value="UniProtKB-KW"/>
</dbReference>
<keyword evidence="1" id="KW-0808">Transferase</keyword>
<dbReference type="AlphaFoldDB" id="A0A853CSA6"/>
<dbReference type="InterPro" id="IPR027417">
    <property type="entry name" value="P-loop_NTPase"/>
</dbReference>
<gene>
    <name evidence="1" type="ORF">HNR13_002133</name>
</gene>
<name>A0A853CSA6_9MICO</name>
<evidence type="ECO:0000313" key="1">
    <source>
        <dbReference type="EMBL" id="NYJ23846.1"/>
    </source>
</evidence>
<keyword evidence="1" id="KW-0418">Kinase</keyword>
<evidence type="ECO:0000313" key="2">
    <source>
        <dbReference type="Proteomes" id="UP000578352"/>
    </source>
</evidence>
<proteinExistence type="predicted"/>
<reference evidence="1 2" key="1">
    <citation type="submission" date="2020-07" db="EMBL/GenBank/DDBJ databases">
        <title>Sequencing the genomes of 1000 actinobacteria strains.</title>
        <authorList>
            <person name="Klenk H.-P."/>
        </authorList>
    </citation>
    <scope>NUCLEOTIDE SEQUENCE [LARGE SCALE GENOMIC DNA]</scope>
    <source>
        <strain evidence="1 2">DSM 15165</strain>
    </source>
</reference>
<sequence>MTGVTIGLADLGERICVLGPSNSGKSTLAVAIGAATGLPVVHLDVLRHVPGSQWVERDPDDFGRLHDAAIDGERWVMEGNYSRWLPQRLARATGLIVLDVSTPVSLARYLRRTLVERERHGGLEGVTDRLNPEMIRWILGGGHRSRAGYRERAQTADVPAILLTTRGALRAFYREARLRR</sequence>
<dbReference type="SUPFAM" id="SSF52540">
    <property type="entry name" value="P-loop containing nucleoside triphosphate hydrolases"/>
    <property type="match status" value="1"/>
</dbReference>
<dbReference type="Proteomes" id="UP000578352">
    <property type="component" value="Unassembled WGS sequence"/>
</dbReference>
<accession>A0A853CSA6</accession>
<organism evidence="1 2">
    <name type="scientific">Leifsonia shinshuensis</name>
    <dbReference type="NCBI Taxonomy" id="150026"/>
    <lineage>
        <taxon>Bacteria</taxon>
        <taxon>Bacillati</taxon>
        <taxon>Actinomycetota</taxon>
        <taxon>Actinomycetes</taxon>
        <taxon>Micrococcales</taxon>
        <taxon>Microbacteriaceae</taxon>
        <taxon>Leifsonia</taxon>
    </lineage>
</organism>
<dbReference type="PANTHER" id="PTHR37816">
    <property type="entry name" value="YALI0E33011P"/>
    <property type="match status" value="1"/>
</dbReference>
<comment type="caution">
    <text evidence="1">The sequence shown here is derived from an EMBL/GenBank/DDBJ whole genome shotgun (WGS) entry which is preliminary data.</text>
</comment>
<protein>
    <submittedName>
        <fullName evidence="1">Adenylate kinase family enzyme</fullName>
    </submittedName>
</protein>
<dbReference type="EMBL" id="JACCFL010000001">
    <property type="protein sequence ID" value="NYJ23846.1"/>
    <property type="molecule type" value="Genomic_DNA"/>
</dbReference>
<dbReference type="RefSeq" id="WP_218881212.1">
    <property type="nucleotide sequence ID" value="NZ_BAABEH010000001.1"/>
</dbReference>
<dbReference type="PANTHER" id="PTHR37816:SF1">
    <property type="entry name" value="TOXIN"/>
    <property type="match status" value="1"/>
</dbReference>
<dbReference type="InterPro" id="IPR052922">
    <property type="entry name" value="Cytidylate_Kinase-2"/>
</dbReference>